<organism evidence="2 3">
    <name type="scientific">Variovorax gossypii</name>
    <dbReference type="NCBI Taxonomy" id="1679495"/>
    <lineage>
        <taxon>Bacteria</taxon>
        <taxon>Pseudomonadati</taxon>
        <taxon>Pseudomonadota</taxon>
        <taxon>Betaproteobacteria</taxon>
        <taxon>Burkholderiales</taxon>
        <taxon>Comamonadaceae</taxon>
        <taxon>Variovorax</taxon>
    </lineage>
</organism>
<keyword evidence="3" id="KW-1185">Reference proteome</keyword>
<dbReference type="Proteomes" id="UP000267418">
    <property type="component" value="Unassembled WGS sequence"/>
</dbReference>
<dbReference type="InterPro" id="IPR036291">
    <property type="entry name" value="NAD(P)-bd_dom_sf"/>
</dbReference>
<evidence type="ECO:0000313" key="2">
    <source>
        <dbReference type="EMBL" id="RTQ35641.1"/>
    </source>
</evidence>
<gene>
    <name evidence="2" type="ORF">EJP69_14950</name>
</gene>
<dbReference type="EMBL" id="RXOE01000002">
    <property type="protein sequence ID" value="RTQ35641.1"/>
    <property type="molecule type" value="Genomic_DNA"/>
</dbReference>
<sequence>MDLGLEGARALVTASTGGIGREIARTLAREGAIVHVNGRTAQAVDAALVDLRESAPGARLEGLVANNGDARGCGETIALLPEIDILVNNLGIYESVPFTQTTDAQWLESFEVNVMSGVRLGRHYIQGMLQRGRGRIVFLSSEAAIVPAPELPHYSASKSMLLSVSRTLAELTRGAAVTVNAVVPGSTRTEGVRAFVQELFPELPYEEAERRFVAENRGTSIIARLIDPVEVADLVAFVCSRRASAINGAALRVDGGIVRSIY</sequence>
<dbReference type="InterPro" id="IPR050259">
    <property type="entry name" value="SDR"/>
</dbReference>
<evidence type="ECO:0000313" key="3">
    <source>
        <dbReference type="Proteomes" id="UP000267418"/>
    </source>
</evidence>
<dbReference type="PANTHER" id="PTHR42879">
    <property type="entry name" value="3-OXOACYL-(ACYL-CARRIER-PROTEIN) REDUCTASE"/>
    <property type="match status" value="1"/>
</dbReference>
<dbReference type="PANTHER" id="PTHR42879:SF6">
    <property type="entry name" value="NADPH-DEPENDENT REDUCTASE BACG"/>
    <property type="match status" value="1"/>
</dbReference>
<dbReference type="PRINTS" id="PR00080">
    <property type="entry name" value="SDRFAMILY"/>
</dbReference>
<dbReference type="InterPro" id="IPR002347">
    <property type="entry name" value="SDR_fam"/>
</dbReference>
<reference evidence="2 3" key="1">
    <citation type="submission" date="2018-12" db="EMBL/GenBank/DDBJ databases">
        <title>The genome of Variovorax gossypii DSM 100435.</title>
        <authorList>
            <person name="Gao J."/>
            <person name="Sun J."/>
        </authorList>
    </citation>
    <scope>NUCLEOTIDE SEQUENCE [LARGE SCALE GENOMIC DNA]</scope>
    <source>
        <strain evidence="2 3">DSM 100435</strain>
    </source>
</reference>
<protein>
    <submittedName>
        <fullName evidence="2">SDR family oxidoreductase</fullName>
    </submittedName>
</protein>
<comment type="similarity">
    <text evidence="1">Belongs to the short-chain dehydrogenases/reductases (SDR) family.</text>
</comment>
<dbReference type="OrthoDB" id="9793325at2"/>
<dbReference type="CDD" id="cd05233">
    <property type="entry name" value="SDR_c"/>
    <property type="match status" value="1"/>
</dbReference>
<dbReference type="AlphaFoldDB" id="A0A431TPK6"/>
<evidence type="ECO:0000256" key="1">
    <source>
        <dbReference type="ARBA" id="ARBA00006484"/>
    </source>
</evidence>
<name>A0A431TPK6_9BURK</name>
<comment type="caution">
    <text evidence="2">The sequence shown here is derived from an EMBL/GenBank/DDBJ whole genome shotgun (WGS) entry which is preliminary data.</text>
</comment>
<dbReference type="SUPFAM" id="SSF51735">
    <property type="entry name" value="NAD(P)-binding Rossmann-fold domains"/>
    <property type="match status" value="1"/>
</dbReference>
<dbReference type="RefSeq" id="WP_126470996.1">
    <property type="nucleotide sequence ID" value="NZ_RXOE01000002.1"/>
</dbReference>
<proteinExistence type="inferred from homology"/>
<dbReference type="Gene3D" id="3.40.50.720">
    <property type="entry name" value="NAD(P)-binding Rossmann-like Domain"/>
    <property type="match status" value="1"/>
</dbReference>
<accession>A0A431TPK6</accession>
<dbReference type="Pfam" id="PF13561">
    <property type="entry name" value="adh_short_C2"/>
    <property type="match status" value="1"/>
</dbReference>
<dbReference type="PRINTS" id="PR00081">
    <property type="entry name" value="GDHRDH"/>
</dbReference>